<evidence type="ECO:0000259" key="5">
    <source>
        <dbReference type="Pfam" id="PF22939"/>
    </source>
</evidence>
<dbReference type="InterPro" id="IPR036770">
    <property type="entry name" value="Ankyrin_rpt-contain_sf"/>
</dbReference>
<feature type="domain" description="Nephrocystin 3-like N-terminal" evidence="6">
    <location>
        <begin position="402"/>
        <end position="565"/>
    </location>
</feature>
<dbReference type="GO" id="GO:0003824">
    <property type="term" value="F:catalytic activity"/>
    <property type="evidence" value="ECO:0007669"/>
    <property type="project" value="InterPro"/>
</dbReference>
<comment type="caution">
    <text evidence="7">The sequence shown here is derived from an EMBL/GenBank/DDBJ whole genome shotgun (WGS) entry which is preliminary data.</text>
</comment>
<organism evidence="7 8">
    <name type="scientific">Aureobasidium pullulans</name>
    <name type="common">Black yeast</name>
    <name type="synonym">Pullularia pullulans</name>
    <dbReference type="NCBI Taxonomy" id="5580"/>
    <lineage>
        <taxon>Eukaryota</taxon>
        <taxon>Fungi</taxon>
        <taxon>Dikarya</taxon>
        <taxon>Ascomycota</taxon>
        <taxon>Pezizomycotina</taxon>
        <taxon>Dothideomycetes</taxon>
        <taxon>Dothideomycetidae</taxon>
        <taxon>Dothideales</taxon>
        <taxon>Saccotheciaceae</taxon>
        <taxon>Aureobasidium</taxon>
    </lineage>
</organism>
<dbReference type="SMART" id="SM00248">
    <property type="entry name" value="ANK"/>
    <property type="match status" value="4"/>
</dbReference>
<dbReference type="GO" id="GO:0009116">
    <property type="term" value="P:nucleoside metabolic process"/>
    <property type="evidence" value="ECO:0007669"/>
    <property type="project" value="InterPro"/>
</dbReference>
<reference evidence="7 8" key="1">
    <citation type="submission" date="2018-10" db="EMBL/GenBank/DDBJ databases">
        <title>Fifty Aureobasidium pullulans genomes reveal a recombining polyextremotolerant generalist.</title>
        <authorList>
            <person name="Gostincar C."/>
            <person name="Turk M."/>
            <person name="Zajc J."/>
            <person name="Gunde-Cimerman N."/>
        </authorList>
    </citation>
    <scope>NUCLEOTIDE SEQUENCE [LARGE SCALE GENOMIC DNA]</scope>
    <source>
        <strain evidence="7 8">EXF-10507</strain>
    </source>
</reference>
<sequence>MSSANETNLSRDSYTIGWIAALPVERAPAEELLDTTHSRPFDFTQPDTDHNSYTWGCIGEHNIVIASLEAGIYGPTAATTTALSMLSSFPHIRFGLLVGIGGGIPSASRDIRLGDIVVSQPSGSEGGVVQYDHVKAKSGGVLERKDFLNKPPQVLLTALSNLQAKHKRKIHGIPTIMKEMQQKNPAMFVSEPGEPGYEFQGLMNDCLFDVDLQEVANRAPRLKPDVPKVHYGIIASGSVLVKDAKSRQELLNHMPPNCECLCYEMEAAGLMNSFPCLVIRGICDYADAHKNDQWQPYASATAAAFAKELLGYVPHADVKQSRTAYDIVKHLETIDENISTFGAHVENVQAILVDGNDMQDLLNSSQSERTRRENEAIFKWLGSSDTAARYNEYKMPDKCQPGTGRWYLESSQFKNWSSGTVRTLFSPGIPGAGKTIIATIVVSDLLDKPSRGVCYHYFNFGDRSEQTPDRLLLSLLKQLVSSDHDGKSIADCVRSLYMDCQQRSQKTPNRVELVDCMITMANALGKVHIVVDGLDECSEETLRGFLILHKELTNKAPIYFLITARPLPTIREHFKDDLKLEVRATDIDVGLFLEGRAQSLPAWIREDDDLVSQIENSIAKAANGMFLLARLHLDSLKGQQTKSEVESALHDIRNLPTGFDALKVAYDGAIQRIDLQMPNERKWARRVLSWVVRAKRPLFSDELQHGLAVRPDDKTLDHKNFVSLVQVVSLCAGLLTINHTKDVIEPVHHTTREYFEIHQQDWMRSGEEEMARACLRYLTLNSSTPRREEASRDCVFLDYASRHWISHSIKFEESLQEEIKWFFRHKERAAHTVAVQGTYYSEDARRWDNLQFATYFGLPLVFRTLVVDHEKTEGKPCNINLSQWANRGQTPIFLAVKRGDETMLQAILQIGGNDVDLNVRDADGYTLLYYAVAYHRTQILRAFVDLPPEKIDLGLEFPDNQTPLMHAICEKLPEVARLLLRATPERLNMNHVDCKSRTTFSVAVESGDLEIVKLILSSHGVGGASSPFRLSGSIAASALASRRCQKKETSAREWMSHQPKLKGEAAGTVSPESALQSFEEELDQPYDSLPVSGEASSSSSKVIRSAPDPATILRKRQAESPPSEGGKKRRT</sequence>
<proteinExistence type="predicted"/>
<dbReference type="PROSITE" id="PS50297">
    <property type="entry name" value="ANK_REP_REGION"/>
    <property type="match status" value="1"/>
</dbReference>
<evidence type="ECO:0000256" key="3">
    <source>
        <dbReference type="SAM" id="MobiDB-lite"/>
    </source>
</evidence>
<feature type="domain" description="Nucleoside phosphorylase" evidence="4">
    <location>
        <begin position="16"/>
        <end position="307"/>
    </location>
</feature>
<dbReference type="InterPro" id="IPR027417">
    <property type="entry name" value="P-loop_NTPase"/>
</dbReference>
<dbReference type="Pfam" id="PF01048">
    <property type="entry name" value="PNP_UDP_1"/>
    <property type="match status" value="1"/>
</dbReference>
<dbReference type="PROSITE" id="PS50088">
    <property type="entry name" value="ANK_REPEAT"/>
    <property type="match status" value="1"/>
</dbReference>
<gene>
    <name evidence="7" type="ORF">D6D15_10112</name>
</gene>
<feature type="repeat" description="ANK" evidence="2">
    <location>
        <begin position="887"/>
        <end position="913"/>
    </location>
</feature>
<keyword evidence="1" id="KW-0677">Repeat</keyword>
<dbReference type="PANTHER" id="PTHR46082">
    <property type="entry name" value="ATP/GTP-BINDING PROTEIN-RELATED"/>
    <property type="match status" value="1"/>
</dbReference>
<evidence type="ECO:0000313" key="8">
    <source>
        <dbReference type="Proteomes" id="UP000304928"/>
    </source>
</evidence>
<dbReference type="InterPro" id="IPR035994">
    <property type="entry name" value="Nucleoside_phosphorylase_sf"/>
</dbReference>
<dbReference type="SUPFAM" id="SSF53167">
    <property type="entry name" value="Purine and uridine phosphorylases"/>
    <property type="match status" value="1"/>
</dbReference>
<evidence type="ECO:0000259" key="6">
    <source>
        <dbReference type="Pfam" id="PF24883"/>
    </source>
</evidence>
<evidence type="ECO:0000256" key="2">
    <source>
        <dbReference type="PROSITE-ProRule" id="PRU00023"/>
    </source>
</evidence>
<dbReference type="Pfam" id="PF24883">
    <property type="entry name" value="NPHP3_N"/>
    <property type="match status" value="1"/>
</dbReference>
<dbReference type="Gene3D" id="1.25.40.20">
    <property type="entry name" value="Ankyrin repeat-containing domain"/>
    <property type="match status" value="1"/>
</dbReference>
<dbReference type="Pfam" id="PF12796">
    <property type="entry name" value="Ank_2"/>
    <property type="match status" value="2"/>
</dbReference>
<dbReference type="InterPro" id="IPR054471">
    <property type="entry name" value="GPIID_WHD"/>
</dbReference>
<dbReference type="SUPFAM" id="SSF52540">
    <property type="entry name" value="P-loop containing nucleoside triphosphate hydrolases"/>
    <property type="match status" value="1"/>
</dbReference>
<dbReference type="InterPro" id="IPR000845">
    <property type="entry name" value="Nucleoside_phosphorylase_d"/>
</dbReference>
<keyword evidence="2" id="KW-0040">ANK repeat</keyword>
<dbReference type="Gene3D" id="3.40.50.1580">
    <property type="entry name" value="Nucleoside phosphorylase domain"/>
    <property type="match status" value="1"/>
</dbReference>
<protein>
    <submittedName>
        <fullName evidence="7">Pfs, NACHT and ankyrin domain protein</fullName>
    </submittedName>
</protein>
<dbReference type="InterPro" id="IPR053137">
    <property type="entry name" value="NLR-like"/>
</dbReference>
<dbReference type="Proteomes" id="UP000304928">
    <property type="component" value="Unassembled WGS sequence"/>
</dbReference>
<dbReference type="InterPro" id="IPR056884">
    <property type="entry name" value="NPHP3-like_N"/>
</dbReference>
<evidence type="ECO:0000313" key="7">
    <source>
        <dbReference type="EMBL" id="THW82582.1"/>
    </source>
</evidence>
<dbReference type="AlphaFoldDB" id="A0A4S9ARE1"/>
<feature type="domain" description="GPI inositol-deacylase winged helix" evidence="5">
    <location>
        <begin position="679"/>
        <end position="755"/>
    </location>
</feature>
<dbReference type="PANTHER" id="PTHR46082:SF11">
    <property type="entry name" value="AAA+ ATPASE DOMAIN-CONTAINING PROTEIN-RELATED"/>
    <property type="match status" value="1"/>
</dbReference>
<dbReference type="InterPro" id="IPR002110">
    <property type="entry name" value="Ankyrin_rpt"/>
</dbReference>
<evidence type="ECO:0000256" key="1">
    <source>
        <dbReference type="ARBA" id="ARBA00022737"/>
    </source>
</evidence>
<name>A0A4S9ARE1_AURPU</name>
<dbReference type="Gene3D" id="3.40.50.300">
    <property type="entry name" value="P-loop containing nucleotide triphosphate hydrolases"/>
    <property type="match status" value="1"/>
</dbReference>
<feature type="region of interest" description="Disordered" evidence="3">
    <location>
        <begin position="1048"/>
        <end position="1131"/>
    </location>
</feature>
<evidence type="ECO:0000259" key="4">
    <source>
        <dbReference type="Pfam" id="PF01048"/>
    </source>
</evidence>
<accession>A0A4S9ARE1</accession>
<dbReference type="Pfam" id="PF22939">
    <property type="entry name" value="WHD_GPIID"/>
    <property type="match status" value="1"/>
</dbReference>
<dbReference type="SUPFAM" id="SSF48403">
    <property type="entry name" value="Ankyrin repeat"/>
    <property type="match status" value="1"/>
</dbReference>
<dbReference type="EMBL" id="QZAR01000347">
    <property type="protein sequence ID" value="THW82582.1"/>
    <property type="molecule type" value="Genomic_DNA"/>
</dbReference>